<dbReference type="Gramene" id="PAN47126">
    <property type="protein sequence ID" value="PAN47126"/>
    <property type="gene ID" value="PAHAL_9G235900"/>
</dbReference>
<proteinExistence type="predicted"/>
<dbReference type="EMBL" id="CM008054">
    <property type="protein sequence ID" value="PAN47126.1"/>
    <property type="molecule type" value="Genomic_DNA"/>
</dbReference>
<dbReference type="PANTHER" id="PTHR47122:SF11">
    <property type="entry name" value="MYB-LIKE DOMAIN-CONTAINING PROTEIN"/>
    <property type="match status" value="1"/>
</dbReference>
<dbReference type="AlphaFoldDB" id="A0A2S3IMC9"/>
<organism evidence="1">
    <name type="scientific">Panicum hallii</name>
    <dbReference type="NCBI Taxonomy" id="206008"/>
    <lineage>
        <taxon>Eukaryota</taxon>
        <taxon>Viridiplantae</taxon>
        <taxon>Streptophyta</taxon>
        <taxon>Embryophyta</taxon>
        <taxon>Tracheophyta</taxon>
        <taxon>Spermatophyta</taxon>
        <taxon>Magnoliopsida</taxon>
        <taxon>Liliopsida</taxon>
        <taxon>Poales</taxon>
        <taxon>Poaceae</taxon>
        <taxon>PACMAD clade</taxon>
        <taxon>Panicoideae</taxon>
        <taxon>Panicodae</taxon>
        <taxon>Paniceae</taxon>
        <taxon>Panicinae</taxon>
        <taxon>Panicum</taxon>
        <taxon>Panicum sect. Panicum</taxon>
    </lineage>
</organism>
<evidence type="ECO:0008006" key="2">
    <source>
        <dbReference type="Google" id="ProtNLM"/>
    </source>
</evidence>
<dbReference type="PANTHER" id="PTHR47122">
    <property type="entry name" value="MYB-LIKE DNA-BINDING DOMAIN CONTAINING PROTEIN, EXPRESSED"/>
    <property type="match status" value="1"/>
</dbReference>
<gene>
    <name evidence="1" type="ORF">PAHAL_9G235900</name>
</gene>
<protein>
    <recommendedName>
        <fullName evidence="2">Myb-like domain-containing protein</fullName>
    </recommendedName>
</protein>
<dbReference type="Gene3D" id="1.10.246.220">
    <property type="match status" value="1"/>
</dbReference>
<accession>A0A2S3IMC9</accession>
<dbReference type="Proteomes" id="UP000243499">
    <property type="component" value="Chromosome 9"/>
</dbReference>
<name>A0A2S3IMC9_9POAL</name>
<sequence>MEDHRMGIQLLMTGPPNEANLYEILVGYARNGDGAEAVQKIHTDHEMGDYLEPSMLGCFSSPWRCGRRGTRMRSRSSWRVKCVSVTIVNVILSYELYARIGKWSRVQDDYFSTSVHTAIHLKDKWRNLVAACKANTSRKARKEKNTSTKKVSVQKTTELVVKRFGHRILAMEAKHVVQKKK</sequence>
<evidence type="ECO:0000313" key="1">
    <source>
        <dbReference type="EMBL" id="PAN47126.1"/>
    </source>
</evidence>
<reference evidence="1" key="1">
    <citation type="submission" date="2018-04" db="EMBL/GenBank/DDBJ databases">
        <title>WGS assembly of Panicum hallii.</title>
        <authorList>
            <person name="Lovell J."/>
            <person name="Jenkins J."/>
            <person name="Lowry D."/>
            <person name="Mamidi S."/>
            <person name="Sreedasyam A."/>
            <person name="Weng X."/>
            <person name="Barry K."/>
            <person name="Bonette J."/>
            <person name="Campitelli B."/>
            <person name="Daum C."/>
            <person name="Gordon S."/>
            <person name="Gould B."/>
            <person name="Lipzen A."/>
            <person name="Macqueen A."/>
            <person name="Palacio-Mejia J."/>
            <person name="Plott C."/>
            <person name="Shakirov E."/>
            <person name="Shu S."/>
            <person name="Yoshinaga Y."/>
            <person name="Zane M."/>
            <person name="Rokhsar D."/>
            <person name="Grimwood J."/>
            <person name="Schmutz J."/>
            <person name="Juenger T."/>
        </authorList>
    </citation>
    <scope>NUCLEOTIDE SEQUENCE [LARGE SCALE GENOMIC DNA]</scope>
    <source>
        <strain evidence="1">FIL2</strain>
    </source>
</reference>